<accession>A0A167IZ67</accession>
<dbReference type="OMA" id="GDDLCAD"/>
<keyword evidence="8" id="KW-1185">Reference proteome</keyword>
<comment type="subcellular location">
    <subcellularLocation>
        <location evidence="4">Cytoplasm</location>
    </subcellularLocation>
</comment>
<dbReference type="GO" id="GO:0043022">
    <property type="term" value="F:ribosome binding"/>
    <property type="evidence" value="ECO:0007669"/>
    <property type="project" value="InterPro"/>
</dbReference>
<keyword evidence="3 4" id="KW-0648">Protein biosynthesis</keyword>
<dbReference type="InterPro" id="IPR000717">
    <property type="entry name" value="PCI_dom"/>
</dbReference>
<dbReference type="PANTHER" id="PTHR13022">
    <property type="entry name" value="EUKARYOTIC TRANSLATION INITIATION FACTOR 3 SUBUNIT 11"/>
    <property type="match status" value="1"/>
</dbReference>
<comment type="caution">
    <text evidence="7">The sequence shown here is derived from an EMBL/GenBank/DDBJ whole genome shotgun (WGS) entry which is preliminary data.</text>
</comment>
<dbReference type="OrthoDB" id="337745at2759"/>
<keyword evidence="2 4" id="KW-0396">Initiation factor</keyword>
<dbReference type="GO" id="GO:0006446">
    <property type="term" value="P:regulation of translational initiation"/>
    <property type="evidence" value="ECO:0007669"/>
    <property type="project" value="InterPro"/>
</dbReference>
<comment type="function">
    <text evidence="4">Component of the eukaryotic translation initiation factor 3 (eIF-3) complex, which is involved in protein synthesis of a specialized repertoire of mRNAs and, together with other initiation factors, stimulates binding of mRNA and methionyl-tRNAi to the 40S ribosome. The eIF-3 complex specifically targets and initiates translation of a subset of mRNAs involved in cell proliferation.</text>
</comment>
<dbReference type="Gene3D" id="1.10.10.10">
    <property type="entry name" value="Winged helix-like DNA-binding domain superfamily/Winged helix DNA-binding domain"/>
    <property type="match status" value="1"/>
</dbReference>
<feature type="region of interest" description="Disordered" evidence="5">
    <location>
        <begin position="34"/>
        <end position="90"/>
    </location>
</feature>
<comment type="similarity">
    <text evidence="4">Belongs to the eIF-3 subunit K family.</text>
</comment>
<protein>
    <recommendedName>
        <fullName evidence="4">Eukaryotic translation initiation factor 3 subunit K</fullName>
        <shortName evidence="4">eIF3k</shortName>
    </recommendedName>
    <alternativeName>
        <fullName evidence="4">eIF-3 p25</fullName>
    </alternativeName>
</protein>
<dbReference type="STRING" id="1081105.A0A167IZ67"/>
<sequence>MTLQSRDHVTKLPKLLGFAYHLIGAEHDRPRVHTLSPFGAHKRPLSHNPSKTSLRPTITNLSTTLTPSSTANKRPSKSNKMNGEDPPERPEYITSIINGLERYNPEAVGSLETYVQEQCEQKFCDANANRTLLKLYQLNPDRLKEEVVTNILVKALTLFPSAQFSLALHLINPSAAATGELHEALTKLRSLNSQLEGSQYAQFWASVDGDDLCADLIADISGFEDMIRHRIAQLVSQAFRELKLSHLESWLGLSEDATRKFVTDVCGWSVDGEGNIKVPSNPDNEAKKAEIREDVNVEQFARVIRRTWEETV</sequence>
<dbReference type="PROSITE" id="PS50250">
    <property type="entry name" value="PCI"/>
    <property type="match status" value="1"/>
</dbReference>
<evidence type="ECO:0000256" key="2">
    <source>
        <dbReference type="ARBA" id="ARBA00022540"/>
    </source>
</evidence>
<comment type="subunit">
    <text evidence="4">Component of the eukaryotic translation initiation factor 3 (eIF-3) complex.</text>
</comment>
<dbReference type="FunFam" id="1.10.10.10:FF:000389">
    <property type="entry name" value="Eukaryotic translation initiation factor 3 subunit K"/>
    <property type="match status" value="1"/>
</dbReference>
<dbReference type="GO" id="GO:0033290">
    <property type="term" value="C:eukaryotic 48S preinitiation complex"/>
    <property type="evidence" value="ECO:0007669"/>
    <property type="project" value="UniProtKB-UniRule"/>
</dbReference>
<dbReference type="InterPro" id="IPR016024">
    <property type="entry name" value="ARM-type_fold"/>
</dbReference>
<evidence type="ECO:0000313" key="7">
    <source>
        <dbReference type="EMBL" id="OAA49609.1"/>
    </source>
</evidence>
<dbReference type="GO" id="GO:0003723">
    <property type="term" value="F:RNA binding"/>
    <property type="evidence" value="ECO:0007669"/>
    <property type="project" value="UniProtKB-UniRule"/>
</dbReference>
<dbReference type="HAMAP" id="MF_03010">
    <property type="entry name" value="eIF3k"/>
    <property type="match status" value="1"/>
</dbReference>
<dbReference type="GO" id="GO:0001732">
    <property type="term" value="P:formation of cytoplasmic translation initiation complex"/>
    <property type="evidence" value="ECO:0007669"/>
    <property type="project" value="UniProtKB-UniRule"/>
</dbReference>
<dbReference type="Proteomes" id="UP000243498">
    <property type="component" value="Unassembled WGS sequence"/>
</dbReference>
<keyword evidence="1 4" id="KW-0963">Cytoplasm</keyword>
<evidence type="ECO:0000313" key="8">
    <source>
        <dbReference type="Proteomes" id="UP000243498"/>
    </source>
</evidence>
<evidence type="ECO:0000256" key="4">
    <source>
        <dbReference type="HAMAP-Rule" id="MF_03010"/>
    </source>
</evidence>
<dbReference type="SUPFAM" id="SSF48371">
    <property type="entry name" value="ARM repeat"/>
    <property type="match status" value="1"/>
</dbReference>
<dbReference type="InterPro" id="IPR016020">
    <property type="entry name" value="Transl_init_fac_sub12_N_euk"/>
</dbReference>
<name>A0A167IZ67_METRR</name>
<dbReference type="EMBL" id="AZHC01000003">
    <property type="protein sequence ID" value="OAA49609.1"/>
    <property type="molecule type" value="Genomic_DNA"/>
</dbReference>
<evidence type="ECO:0000256" key="5">
    <source>
        <dbReference type="SAM" id="MobiDB-lite"/>
    </source>
</evidence>
<dbReference type="GO" id="GO:0016282">
    <property type="term" value="C:eukaryotic 43S preinitiation complex"/>
    <property type="evidence" value="ECO:0007669"/>
    <property type="project" value="UniProtKB-UniRule"/>
</dbReference>
<dbReference type="InterPro" id="IPR033464">
    <property type="entry name" value="CSN8_PSD8_EIF3K"/>
</dbReference>
<evidence type="ECO:0000259" key="6">
    <source>
        <dbReference type="PROSITE" id="PS50250"/>
    </source>
</evidence>
<feature type="domain" description="PCI" evidence="6">
    <location>
        <begin position="124"/>
        <end position="294"/>
    </location>
</feature>
<dbReference type="AlphaFoldDB" id="A0A167IZ67"/>
<dbReference type="Pfam" id="PF10075">
    <property type="entry name" value="CSN8_PSD8_EIF3K"/>
    <property type="match status" value="1"/>
</dbReference>
<evidence type="ECO:0000256" key="1">
    <source>
        <dbReference type="ARBA" id="ARBA00022490"/>
    </source>
</evidence>
<feature type="compositionally biased region" description="Low complexity" evidence="5">
    <location>
        <begin position="56"/>
        <end position="70"/>
    </location>
</feature>
<dbReference type="PANTHER" id="PTHR13022:SF0">
    <property type="entry name" value="EUKARYOTIC TRANSLATION INITIATION FACTOR 3 SUBUNIT K"/>
    <property type="match status" value="1"/>
</dbReference>
<dbReference type="SUPFAM" id="SSF46785">
    <property type="entry name" value="Winged helix' DNA-binding domain"/>
    <property type="match status" value="1"/>
</dbReference>
<dbReference type="InterPro" id="IPR036388">
    <property type="entry name" value="WH-like_DNA-bd_sf"/>
</dbReference>
<proteinExistence type="inferred from homology"/>
<dbReference type="InterPro" id="IPR009374">
    <property type="entry name" value="eIF3k"/>
</dbReference>
<dbReference type="GO" id="GO:0005852">
    <property type="term" value="C:eukaryotic translation initiation factor 3 complex"/>
    <property type="evidence" value="ECO:0007669"/>
    <property type="project" value="UniProtKB-UniRule"/>
</dbReference>
<gene>
    <name evidence="7" type="ORF">NOR_01532</name>
</gene>
<dbReference type="InterPro" id="IPR036390">
    <property type="entry name" value="WH_DNA-bd_sf"/>
</dbReference>
<evidence type="ECO:0000256" key="3">
    <source>
        <dbReference type="ARBA" id="ARBA00022917"/>
    </source>
</evidence>
<dbReference type="Gene3D" id="1.25.40.250">
    <property type="entry name" value="ARM repeat, domain 1"/>
    <property type="match status" value="1"/>
</dbReference>
<dbReference type="GO" id="GO:0003743">
    <property type="term" value="F:translation initiation factor activity"/>
    <property type="evidence" value="ECO:0007669"/>
    <property type="project" value="UniProtKB-UniRule"/>
</dbReference>
<reference evidence="7 8" key="1">
    <citation type="journal article" date="2016" name="Genome Biol. Evol.">
        <title>Divergent and convergent evolution of fungal pathogenicity.</title>
        <authorList>
            <person name="Shang Y."/>
            <person name="Xiao G."/>
            <person name="Zheng P."/>
            <person name="Cen K."/>
            <person name="Zhan S."/>
            <person name="Wang C."/>
        </authorList>
    </citation>
    <scope>NUCLEOTIDE SEQUENCE [LARGE SCALE GENOMIC DNA]</scope>
    <source>
        <strain evidence="7 8">RCEF 4871</strain>
    </source>
</reference>
<organism evidence="7 8">
    <name type="scientific">Metarhizium rileyi (strain RCEF 4871)</name>
    <name type="common">Nomuraea rileyi</name>
    <dbReference type="NCBI Taxonomy" id="1649241"/>
    <lineage>
        <taxon>Eukaryota</taxon>
        <taxon>Fungi</taxon>
        <taxon>Dikarya</taxon>
        <taxon>Ascomycota</taxon>
        <taxon>Pezizomycotina</taxon>
        <taxon>Sordariomycetes</taxon>
        <taxon>Hypocreomycetidae</taxon>
        <taxon>Hypocreales</taxon>
        <taxon>Clavicipitaceae</taxon>
        <taxon>Metarhizium</taxon>
    </lineage>
</organism>